<dbReference type="Gene3D" id="2.40.100.10">
    <property type="entry name" value="Cyclophilin-like"/>
    <property type="match status" value="1"/>
</dbReference>
<dbReference type="PANTHER" id="PTHR34698:SF2">
    <property type="entry name" value="5-OXOPROLINASE SUBUNIT B"/>
    <property type="match status" value="1"/>
</dbReference>
<gene>
    <name evidence="5" type="primary">pxpB</name>
    <name evidence="5" type="ORF">RM423_09590</name>
</gene>
<organism evidence="5 6">
    <name type="scientific">Jatrophihabitans lederbergiae</name>
    <dbReference type="NCBI Taxonomy" id="3075547"/>
    <lineage>
        <taxon>Bacteria</taxon>
        <taxon>Bacillati</taxon>
        <taxon>Actinomycetota</taxon>
        <taxon>Actinomycetes</taxon>
        <taxon>Jatrophihabitantales</taxon>
        <taxon>Jatrophihabitantaceae</taxon>
        <taxon>Jatrophihabitans</taxon>
    </lineage>
</organism>
<dbReference type="Proteomes" id="UP001183176">
    <property type="component" value="Unassembled WGS sequence"/>
</dbReference>
<protein>
    <submittedName>
        <fullName evidence="5">5-oxoprolinase subunit PxpB</fullName>
        <ecNumber evidence="5">3.5.2.9</ecNumber>
    </submittedName>
</protein>
<keyword evidence="1" id="KW-0547">Nucleotide-binding</keyword>
<dbReference type="Pfam" id="PF02682">
    <property type="entry name" value="CT_C_D"/>
    <property type="match status" value="1"/>
</dbReference>
<comment type="caution">
    <text evidence="5">The sequence shown here is derived from an EMBL/GenBank/DDBJ whole genome shotgun (WGS) entry which is preliminary data.</text>
</comment>
<dbReference type="InterPro" id="IPR029000">
    <property type="entry name" value="Cyclophilin-like_dom_sf"/>
</dbReference>
<keyword evidence="3" id="KW-0067">ATP-binding</keyword>
<keyword evidence="2 5" id="KW-0378">Hydrolase</keyword>
<name>A0ABU2J9I0_9ACTN</name>
<dbReference type="RefSeq" id="WP_311422799.1">
    <property type="nucleotide sequence ID" value="NZ_JAVREH010000009.1"/>
</dbReference>
<evidence type="ECO:0000259" key="4">
    <source>
        <dbReference type="SMART" id="SM00796"/>
    </source>
</evidence>
<accession>A0ABU2J9I0</accession>
<evidence type="ECO:0000256" key="1">
    <source>
        <dbReference type="ARBA" id="ARBA00022741"/>
    </source>
</evidence>
<dbReference type="GO" id="GO:0017168">
    <property type="term" value="F:5-oxoprolinase (ATP-hydrolyzing) activity"/>
    <property type="evidence" value="ECO:0007669"/>
    <property type="project" value="UniProtKB-EC"/>
</dbReference>
<feature type="domain" description="Carboxyltransferase" evidence="4">
    <location>
        <begin position="5"/>
        <end position="196"/>
    </location>
</feature>
<dbReference type="InterPro" id="IPR003833">
    <property type="entry name" value="CT_C_D"/>
</dbReference>
<dbReference type="EMBL" id="JAVREH010000009">
    <property type="protein sequence ID" value="MDT0261645.1"/>
    <property type="molecule type" value="Genomic_DNA"/>
</dbReference>
<evidence type="ECO:0000256" key="3">
    <source>
        <dbReference type="ARBA" id="ARBA00022840"/>
    </source>
</evidence>
<sequence>MTAPFILRAAGPTALLVEFENAQRMRNYYREAERRQADGSLAATIEIVPAATTILFDVVADPAALARELRGWHPVAGATTRSRLVDVPASYDGPDLPVVAELWGVSTDEVVRVHTGLEHEVAFIGFAPGFAYIAGLPERLRVPRRATPRTAVPAGSVALADEFTGIYPRDTPGGWQLIGRTEIPLWDPGDPAAGYLAPGDRVRFRAVHR</sequence>
<evidence type="ECO:0000256" key="2">
    <source>
        <dbReference type="ARBA" id="ARBA00022801"/>
    </source>
</evidence>
<keyword evidence="6" id="KW-1185">Reference proteome</keyword>
<reference evidence="6" key="1">
    <citation type="submission" date="2023-07" db="EMBL/GenBank/DDBJ databases">
        <title>30 novel species of actinomycetes from the DSMZ collection.</title>
        <authorList>
            <person name="Nouioui I."/>
        </authorList>
    </citation>
    <scope>NUCLEOTIDE SEQUENCE [LARGE SCALE GENOMIC DNA]</scope>
    <source>
        <strain evidence="6">DSM 44399</strain>
    </source>
</reference>
<dbReference type="SMART" id="SM00796">
    <property type="entry name" value="AHS1"/>
    <property type="match status" value="1"/>
</dbReference>
<evidence type="ECO:0000313" key="6">
    <source>
        <dbReference type="Proteomes" id="UP001183176"/>
    </source>
</evidence>
<evidence type="ECO:0000313" key="5">
    <source>
        <dbReference type="EMBL" id="MDT0261645.1"/>
    </source>
</evidence>
<proteinExistence type="predicted"/>
<dbReference type="PANTHER" id="PTHR34698">
    <property type="entry name" value="5-OXOPROLINASE SUBUNIT B"/>
    <property type="match status" value="1"/>
</dbReference>
<dbReference type="Gene3D" id="3.30.1360.40">
    <property type="match status" value="1"/>
</dbReference>
<dbReference type="InterPro" id="IPR010016">
    <property type="entry name" value="PxpB"/>
</dbReference>
<dbReference type="SUPFAM" id="SSF50891">
    <property type="entry name" value="Cyclophilin-like"/>
    <property type="match status" value="1"/>
</dbReference>
<dbReference type="NCBIfam" id="TIGR00370">
    <property type="entry name" value="5-oxoprolinase subunit PxpB"/>
    <property type="match status" value="1"/>
</dbReference>
<dbReference type="EC" id="3.5.2.9" evidence="5"/>